<keyword evidence="22" id="KW-0865">Zymogen</keyword>
<dbReference type="PROSITE" id="PS51476">
    <property type="entry name" value="PROTEASOME_BETA_2"/>
    <property type="match status" value="1"/>
</dbReference>
<keyword evidence="11" id="KW-0479">Metal-binding</keyword>
<protein>
    <recommendedName>
        <fullName evidence="6">Proteasome subunit beta type-8</fullName>
        <ecNumber evidence="5">3.4.25.1</ecNumber>
        <ecNumber evidence="25">7.4.2.14</ecNumber>
    </recommendedName>
    <alternativeName>
        <fullName evidence="24">Proteasome subunit beta-5i</fullName>
    </alternativeName>
</protein>
<keyword evidence="23" id="KW-0539">Nucleus</keyword>
<dbReference type="EMBL" id="QWLN02000112">
    <property type="protein sequence ID" value="TEA42277.1"/>
    <property type="molecule type" value="Genomic_DNA"/>
</dbReference>
<organism evidence="32 33">
    <name type="scientific">Sousa chinensis</name>
    <name type="common">Indo-pacific humpbacked dolphin</name>
    <name type="synonym">Steno chinensis</name>
    <dbReference type="NCBI Taxonomy" id="103600"/>
    <lineage>
        <taxon>Eukaryota</taxon>
        <taxon>Metazoa</taxon>
        <taxon>Chordata</taxon>
        <taxon>Craniata</taxon>
        <taxon>Vertebrata</taxon>
        <taxon>Euteleostomi</taxon>
        <taxon>Mammalia</taxon>
        <taxon>Eutheria</taxon>
        <taxon>Laurasiatheria</taxon>
        <taxon>Artiodactyla</taxon>
        <taxon>Whippomorpha</taxon>
        <taxon>Cetacea</taxon>
        <taxon>Odontoceti</taxon>
        <taxon>Delphinidae</taxon>
        <taxon>Sousa</taxon>
    </lineage>
</organism>
<dbReference type="GO" id="GO:0002250">
    <property type="term" value="P:adaptive immune response"/>
    <property type="evidence" value="ECO:0007669"/>
    <property type="project" value="UniProtKB-KW"/>
</dbReference>
<dbReference type="GO" id="GO:0019885">
    <property type="term" value="P:antigen processing and presentation of endogenous peptide antigen via MHC class I"/>
    <property type="evidence" value="ECO:0007669"/>
    <property type="project" value="InterPro"/>
</dbReference>
<evidence type="ECO:0000259" key="31">
    <source>
        <dbReference type="PROSITE" id="PS50929"/>
    </source>
</evidence>
<dbReference type="SUPFAM" id="SSF52540">
    <property type="entry name" value="P-loop containing nucleoside triphosphate hydrolases"/>
    <property type="match status" value="1"/>
</dbReference>
<dbReference type="Gene3D" id="3.40.50.300">
    <property type="entry name" value="P-loop containing nucleotide triphosphate hydrolases"/>
    <property type="match status" value="1"/>
</dbReference>
<dbReference type="SUPFAM" id="SSF56235">
    <property type="entry name" value="N-terminal nucleophile aminohydrolases (Ntn hydrolases)"/>
    <property type="match status" value="1"/>
</dbReference>
<dbReference type="Pfam" id="PF00664">
    <property type="entry name" value="ABC_membrane"/>
    <property type="match status" value="1"/>
</dbReference>
<comment type="caution">
    <text evidence="32">The sequence shown here is derived from an EMBL/GenBank/DDBJ whole genome shotgun (WGS) entry which is preliminary data.</text>
</comment>
<evidence type="ECO:0000256" key="28">
    <source>
        <dbReference type="ARBA" id="ARBA00062900"/>
    </source>
</evidence>
<comment type="cofactor">
    <cofactor evidence="2">
        <name>Mg(2+)</name>
        <dbReference type="ChEBI" id="CHEBI:18420"/>
    </cofactor>
</comment>
<feature type="transmembrane region" description="Helical" evidence="29">
    <location>
        <begin position="418"/>
        <end position="438"/>
    </location>
</feature>
<dbReference type="GO" id="GO:0015421">
    <property type="term" value="F:ABC-type oligopeptide transporter activity"/>
    <property type="evidence" value="ECO:0007669"/>
    <property type="project" value="TreeGrafter"/>
</dbReference>
<dbReference type="CDD" id="cd03761">
    <property type="entry name" value="proteasome_beta_type_5"/>
    <property type="match status" value="1"/>
</dbReference>
<evidence type="ECO:0000256" key="7">
    <source>
        <dbReference type="ARBA" id="ARBA00022490"/>
    </source>
</evidence>
<dbReference type="InterPro" id="IPR011527">
    <property type="entry name" value="ABC1_TM_dom"/>
</dbReference>
<keyword evidence="9 29" id="KW-0812">Transmembrane</keyword>
<dbReference type="SUPFAM" id="SSF90123">
    <property type="entry name" value="ABC transporter transmembrane region"/>
    <property type="match status" value="1"/>
</dbReference>
<evidence type="ECO:0000259" key="30">
    <source>
        <dbReference type="PROSITE" id="PS50893"/>
    </source>
</evidence>
<evidence type="ECO:0000256" key="19">
    <source>
        <dbReference type="ARBA" id="ARBA00022989"/>
    </source>
</evidence>
<feature type="non-terminal residue" evidence="32">
    <location>
        <position position="1"/>
    </location>
</feature>
<dbReference type="InterPro" id="IPR039421">
    <property type="entry name" value="Type_1_exporter"/>
</dbReference>
<evidence type="ECO:0000256" key="21">
    <source>
        <dbReference type="ARBA" id="ARBA00023136"/>
    </source>
</evidence>
<evidence type="ECO:0000256" key="16">
    <source>
        <dbReference type="ARBA" id="ARBA00022859"/>
    </source>
</evidence>
<dbReference type="GO" id="GO:0015031">
    <property type="term" value="P:protein transport"/>
    <property type="evidence" value="ECO:0007669"/>
    <property type="project" value="UniProtKB-KW"/>
</dbReference>
<evidence type="ECO:0000256" key="22">
    <source>
        <dbReference type="ARBA" id="ARBA00023145"/>
    </source>
</evidence>
<evidence type="ECO:0000256" key="24">
    <source>
        <dbReference type="ARBA" id="ARBA00030591"/>
    </source>
</evidence>
<evidence type="ECO:0000313" key="32">
    <source>
        <dbReference type="EMBL" id="TEA42277.1"/>
    </source>
</evidence>
<dbReference type="PROSITE" id="PS50929">
    <property type="entry name" value="ABC_TM1F"/>
    <property type="match status" value="1"/>
</dbReference>
<dbReference type="GO" id="GO:0005839">
    <property type="term" value="C:proteasome core complex"/>
    <property type="evidence" value="ECO:0007669"/>
    <property type="project" value="InterPro"/>
</dbReference>
<dbReference type="GO" id="GO:0051603">
    <property type="term" value="P:proteolysis involved in protein catabolic process"/>
    <property type="evidence" value="ECO:0007669"/>
    <property type="project" value="InterPro"/>
</dbReference>
<evidence type="ECO:0000313" key="33">
    <source>
        <dbReference type="Proteomes" id="UP000295264"/>
    </source>
</evidence>
<keyword evidence="13" id="KW-0378">Hydrolase</keyword>
<dbReference type="InterPro" id="IPR016050">
    <property type="entry name" value="Proteasome_bsu_CS"/>
</dbReference>
<keyword evidence="7" id="KW-0963">Cytoplasm</keyword>
<evidence type="ECO:0000256" key="23">
    <source>
        <dbReference type="ARBA" id="ARBA00023242"/>
    </source>
</evidence>
<dbReference type="PROSITE" id="PS50893">
    <property type="entry name" value="ABC_TRANSPORTER_2"/>
    <property type="match status" value="1"/>
</dbReference>
<keyword evidence="17" id="KW-0653">Protein transport</keyword>
<dbReference type="Gene3D" id="3.60.20.10">
    <property type="entry name" value="Glutamine Phosphoribosylpyrophosphate, subunit 1, domain 1"/>
    <property type="match status" value="1"/>
</dbReference>
<evidence type="ECO:0000256" key="6">
    <source>
        <dbReference type="ARBA" id="ARBA00016153"/>
    </source>
</evidence>
<dbReference type="GO" id="GO:0004298">
    <property type="term" value="F:threonine-type endopeptidase activity"/>
    <property type="evidence" value="ECO:0007669"/>
    <property type="project" value="UniProtKB-KW"/>
</dbReference>
<evidence type="ECO:0000256" key="15">
    <source>
        <dbReference type="ARBA" id="ARBA00022842"/>
    </source>
</evidence>
<dbReference type="GO" id="GO:0015433">
    <property type="term" value="F:ABC-type peptide antigen transporter activity"/>
    <property type="evidence" value="ECO:0007669"/>
    <property type="project" value="UniProtKB-EC"/>
</dbReference>
<dbReference type="EC" id="3.4.25.1" evidence="5"/>
<evidence type="ECO:0000256" key="18">
    <source>
        <dbReference type="ARBA" id="ARBA00022942"/>
    </source>
</evidence>
<name>A0A484H2A8_SOUCH</name>
<keyword evidence="18" id="KW-0647">Proteasome</keyword>
<evidence type="ECO:0000256" key="2">
    <source>
        <dbReference type="ARBA" id="ARBA00001946"/>
    </source>
</evidence>
<dbReference type="PRINTS" id="PR01897">
    <property type="entry name" value="TAP2PROTEIN"/>
</dbReference>
<dbReference type="PROSITE" id="PS00854">
    <property type="entry name" value="PROTEASOME_BETA_1"/>
    <property type="match status" value="1"/>
</dbReference>
<dbReference type="GO" id="GO:0046872">
    <property type="term" value="F:metal ion binding"/>
    <property type="evidence" value="ECO:0007669"/>
    <property type="project" value="UniProtKB-KW"/>
</dbReference>
<evidence type="ECO:0000256" key="9">
    <source>
        <dbReference type="ARBA" id="ARBA00022692"/>
    </source>
</evidence>
<evidence type="ECO:0000256" key="27">
    <source>
        <dbReference type="ARBA" id="ARBA00056462"/>
    </source>
</evidence>
<sequence>TGHFSRRAGGCGKNSGSLPLRLRAFAFTSSSESRQISGCWAVMALLDVCGAPRGQREDWAFPHAGSRQRSDPGHYSFSLRSPELALPLGMQPTEFFRSLGGNGERNIQIEMAHGTTTLAFKFQHGLIVAVDSRASAGNYIDTLTVNKVIEMNPYLLGTMSGSAADCQYWERLLAKECRLYYLRNGERISVSAASKLLSNMMCQYRGMGLSMGSMICGWDKKGPGLYYVDADGTRLSGNMFSTGSGCSHAYGVMDTGYRPDLSIEEACDLGRRAIVHATHRDSYSGGVVNMYHVKEDGWLKVESTDVSDLMYQYREANLAMRLPDLRPWAFLLLADWALLWLLQGTLGALLPRGLPGLWLEGTLRLGGLWWLLRLGGLLRFAGALLPPLCLVTPLFLSLRALVPGTLSAPPARAASAPWSWLLLGYGAAGLSWGVWAVLSPPGAREREQGQENNRALMWRLLKLSRPDLPFLGVAFFFLAVAVLGETLISYYSGLVIDILGGDFDPDAFASAIFFMCLFSVGSSLSAGCRGSTFTFIMSRINLRVRELLFSSLLCQDLAFFQETKTGELNSRLSSDTKLMSNWLPLNANVLSRSLVKVLGVYSFMLNLSPRLTLLSLLEVPLMTAAEKMYSARHQAVLQEIQDAVAKAGQVVREAVGGLQTVRSFGAEEQEVRRYKEALDRCRQLWWRRDLERALYCLLRRMLHLAMKVILLRRGLQQILAGDLTRGGLISFLLYQEDVGNHVEQRLAIARALVRDPRVLILDEATSALDVECEQALQDWKARGDRTVLVIAHKLHTVLNADQILVLSQGELKEHKQLMEGQDLYSRLVQQNRRTETPEMLEPSQGHLSDPE</sequence>
<dbReference type="FunFam" id="1.20.1560.10:FF:000042">
    <property type="entry name" value="Antigen peptide transporter 2"/>
    <property type="match status" value="1"/>
</dbReference>
<evidence type="ECO:0000256" key="11">
    <source>
        <dbReference type="ARBA" id="ARBA00022723"/>
    </source>
</evidence>
<dbReference type="EC" id="7.4.2.14" evidence="25"/>
<comment type="subunit">
    <text evidence="28">The 26S proteasome consists of a 20S proteasome core and two 19S regulatory subunits. The 20S proteasome core is composed of 28 subunits that are arranged in four stacked rings, resulting in a barrel-shaped structure. The two end rings are each formed by seven alpha subunits, and the two central rings are each formed by seven beta subunits. The catalytic chamber with the active sites is on the inside of the barrel. Component of the immunoproteasome, where it displaces the equivalent housekeeping subunit PSMB5. Component of the spermatoproteasome, a form of the proteasome specifically found in testis. Directly interacts with POMP.</text>
</comment>
<evidence type="ECO:0000256" key="4">
    <source>
        <dbReference type="ARBA" id="ARBA00004477"/>
    </source>
</evidence>
<dbReference type="FunFam" id="3.60.20.10:FF:000038">
    <property type="entry name" value="Proteasome subunit beta"/>
    <property type="match status" value="1"/>
</dbReference>
<evidence type="ECO:0000256" key="3">
    <source>
        <dbReference type="ARBA" id="ARBA00004123"/>
    </source>
</evidence>
<dbReference type="InterPro" id="IPR036640">
    <property type="entry name" value="ABC1_TM_sf"/>
</dbReference>
<feature type="domain" description="ABC transmembrane type-1" evidence="31">
    <location>
        <begin position="473"/>
        <end position="734"/>
    </location>
</feature>
<evidence type="ECO:0000256" key="20">
    <source>
        <dbReference type="ARBA" id="ARBA00023130"/>
    </source>
</evidence>
<dbReference type="AlphaFoldDB" id="A0A484H2A8"/>
<keyword evidence="19 29" id="KW-1133">Transmembrane helix</keyword>
<keyword evidence="15" id="KW-0460">Magnesium</keyword>
<evidence type="ECO:0000256" key="5">
    <source>
        <dbReference type="ARBA" id="ARBA00012039"/>
    </source>
</evidence>
<evidence type="ECO:0000256" key="17">
    <source>
        <dbReference type="ARBA" id="ARBA00022927"/>
    </source>
</evidence>
<evidence type="ECO:0000256" key="1">
    <source>
        <dbReference type="ARBA" id="ARBA00001198"/>
    </source>
</evidence>
<dbReference type="GO" id="GO:0042825">
    <property type="term" value="C:TAP complex"/>
    <property type="evidence" value="ECO:0007669"/>
    <property type="project" value="InterPro"/>
</dbReference>
<dbReference type="InterPro" id="IPR029055">
    <property type="entry name" value="Ntn_hydrolases_N"/>
</dbReference>
<evidence type="ECO:0000256" key="8">
    <source>
        <dbReference type="ARBA" id="ARBA00022670"/>
    </source>
</evidence>
<evidence type="ECO:0000256" key="25">
    <source>
        <dbReference type="ARBA" id="ARBA00034522"/>
    </source>
</evidence>
<keyword evidence="16" id="KW-0391">Immunity</keyword>
<evidence type="ECO:0000256" key="26">
    <source>
        <dbReference type="ARBA" id="ARBA00048240"/>
    </source>
</evidence>
<feature type="domain" description="ABC transporter" evidence="30">
    <location>
        <begin position="570"/>
        <end position="833"/>
    </location>
</feature>
<keyword evidence="10" id="KW-0888">Threonine protease</keyword>
<dbReference type="InterPro" id="IPR005293">
    <property type="entry name" value="Tap2/ABCB3"/>
</dbReference>
<comment type="catalytic activity">
    <reaction evidence="26">
        <text>a peptide antigen(in) + ATP + H2O = a peptide antigen(out) + ADP + phosphate + H(+)</text>
        <dbReference type="Rhea" id="RHEA:65972"/>
        <dbReference type="Rhea" id="RHEA-COMP:16941"/>
        <dbReference type="ChEBI" id="CHEBI:15377"/>
        <dbReference type="ChEBI" id="CHEBI:15378"/>
        <dbReference type="ChEBI" id="CHEBI:30616"/>
        <dbReference type="ChEBI" id="CHEBI:43474"/>
        <dbReference type="ChEBI" id="CHEBI:166823"/>
        <dbReference type="ChEBI" id="CHEBI:456216"/>
        <dbReference type="EC" id="7.4.2.14"/>
    </reaction>
    <physiologicalReaction direction="left-to-right" evidence="26">
        <dbReference type="Rhea" id="RHEA:65973"/>
    </physiologicalReaction>
</comment>
<reference evidence="32 33" key="1">
    <citation type="journal article" date="2018" name="Genomics">
        <title>Molecular footprints of inshore aquatic adaptation in Indo-Pacific humpback dolphin (Sousa chinensis).</title>
        <authorList>
            <person name="Ming Y."/>
            <person name="Jian J."/>
            <person name="Yu F."/>
            <person name="Yu X."/>
            <person name="Wang J."/>
            <person name="Liu W."/>
        </authorList>
    </citation>
    <scope>NUCLEOTIDE SEQUENCE [LARGE SCALE GENOMIC DNA]</scope>
    <source>
        <strain evidence="32">MY-2018</strain>
        <tissue evidence="32">Skin</tissue>
    </source>
</reference>
<dbReference type="InterPro" id="IPR003439">
    <property type="entry name" value="ABC_transporter-like_ATP-bd"/>
</dbReference>
<evidence type="ECO:0000256" key="14">
    <source>
        <dbReference type="ARBA" id="ARBA00022824"/>
    </source>
</evidence>
<dbReference type="PANTHER" id="PTHR43394">
    <property type="entry name" value="ATP-DEPENDENT PERMEASE MDL1, MITOCHONDRIAL"/>
    <property type="match status" value="1"/>
</dbReference>
<keyword evidence="14" id="KW-0256">Endoplasmic reticulum</keyword>
<dbReference type="GO" id="GO:0005524">
    <property type="term" value="F:ATP binding"/>
    <property type="evidence" value="ECO:0007669"/>
    <property type="project" value="InterPro"/>
</dbReference>
<dbReference type="Proteomes" id="UP000295264">
    <property type="component" value="Unassembled WGS sequence"/>
</dbReference>
<dbReference type="GO" id="GO:0016887">
    <property type="term" value="F:ATP hydrolysis activity"/>
    <property type="evidence" value="ECO:0007669"/>
    <property type="project" value="InterPro"/>
</dbReference>
<keyword evidence="33" id="KW-1185">Reference proteome</keyword>
<comment type="catalytic activity">
    <reaction evidence="1">
        <text>Cleavage of peptide bonds with very broad specificity.</text>
        <dbReference type="EC" id="3.4.25.1"/>
    </reaction>
</comment>
<dbReference type="InterPro" id="IPR001353">
    <property type="entry name" value="Proteasome_sua/b"/>
</dbReference>
<evidence type="ECO:0000256" key="10">
    <source>
        <dbReference type="ARBA" id="ARBA00022698"/>
    </source>
</evidence>
<dbReference type="GO" id="GO:0045444">
    <property type="term" value="P:fat cell differentiation"/>
    <property type="evidence" value="ECO:0007669"/>
    <property type="project" value="UniProtKB-ARBA"/>
</dbReference>
<keyword evidence="20" id="KW-1064">Adaptive immunity</keyword>
<accession>A0A484H2A8</accession>
<dbReference type="Gene3D" id="1.20.1560.10">
    <property type="entry name" value="ABC transporter type 1, transmembrane domain"/>
    <property type="match status" value="1"/>
</dbReference>
<dbReference type="Pfam" id="PF00227">
    <property type="entry name" value="Proteasome"/>
    <property type="match status" value="1"/>
</dbReference>
<evidence type="ECO:0000256" key="12">
    <source>
        <dbReference type="ARBA" id="ARBA00022782"/>
    </source>
</evidence>
<evidence type="ECO:0000256" key="29">
    <source>
        <dbReference type="SAM" id="Phobius"/>
    </source>
</evidence>
<evidence type="ECO:0000256" key="13">
    <source>
        <dbReference type="ARBA" id="ARBA00022801"/>
    </source>
</evidence>
<dbReference type="GO" id="GO:0042287">
    <property type="term" value="F:MHC protein binding"/>
    <property type="evidence" value="ECO:0007669"/>
    <property type="project" value="InterPro"/>
</dbReference>
<comment type="function">
    <text evidence="27">The proteasome is a multicatalytic proteinase complex which is characterized by its ability to cleave peptides with Arg, Phe, Tyr, Leu, and Glu adjacent to the leaving group at neutral or slightly basic pH. The proteasome has an ATP-dependent proteolytic activity. This subunit is involved in antigen processing to generate class I binding peptides. May participate in the generation of spliced peptides resulting from the ligation of two separate proteasomal cleavage products that are not contiguous in the parental protein. Required for adipocyte differentiation.</text>
</comment>
<dbReference type="InterPro" id="IPR027417">
    <property type="entry name" value="P-loop_NTPase"/>
</dbReference>
<feature type="transmembrane region" description="Helical" evidence="29">
    <location>
        <begin position="511"/>
        <end position="536"/>
    </location>
</feature>
<proteinExistence type="predicted"/>
<dbReference type="InterPro" id="IPR023333">
    <property type="entry name" value="Proteasome_suB-type"/>
</dbReference>
<feature type="transmembrane region" description="Helical" evidence="29">
    <location>
        <begin position="371"/>
        <end position="398"/>
    </location>
</feature>
<dbReference type="GO" id="GO:0005654">
    <property type="term" value="C:nucleoplasm"/>
    <property type="evidence" value="ECO:0007669"/>
    <property type="project" value="UniProtKB-ARBA"/>
</dbReference>
<keyword evidence="21 29" id="KW-0472">Membrane</keyword>
<comment type="subcellular location">
    <subcellularLocation>
        <location evidence="4">Endoplasmic reticulum membrane</location>
        <topology evidence="4">Multi-pass membrane protein</topology>
    </subcellularLocation>
    <subcellularLocation>
        <location evidence="3">Nucleus</location>
    </subcellularLocation>
</comment>
<feature type="transmembrane region" description="Helical" evidence="29">
    <location>
        <begin position="328"/>
        <end position="350"/>
    </location>
</feature>
<feature type="transmembrane region" description="Helical" evidence="29">
    <location>
        <begin position="468"/>
        <end position="491"/>
    </location>
</feature>
<gene>
    <name evidence="32" type="ORF">DBR06_SOUSAS1810037</name>
</gene>
<keyword evidence="8" id="KW-0645">Protease</keyword>
<keyword evidence="17" id="KW-0813">Transport</keyword>
<dbReference type="PANTHER" id="PTHR43394:SF14">
    <property type="entry name" value="TRANSPORTER 2, ATP BINDING CASSETTE SUBFAMILY B"/>
    <property type="match status" value="1"/>
</dbReference>
<keyword evidence="12" id="KW-0221">Differentiation</keyword>